<feature type="compositionally biased region" description="Acidic residues" evidence="1">
    <location>
        <begin position="201"/>
        <end position="215"/>
    </location>
</feature>
<feature type="transmembrane region" description="Helical" evidence="2">
    <location>
        <begin position="161"/>
        <end position="183"/>
    </location>
</feature>
<dbReference type="OrthoDB" id="2236899at2"/>
<organism evidence="3 4">
    <name type="scientific">Streptococcus ferus</name>
    <dbReference type="NCBI Taxonomy" id="1345"/>
    <lineage>
        <taxon>Bacteria</taxon>
        <taxon>Bacillati</taxon>
        <taxon>Bacillota</taxon>
        <taxon>Bacilli</taxon>
        <taxon>Lactobacillales</taxon>
        <taxon>Streptococcaceae</taxon>
        <taxon>Streptococcus</taxon>
    </lineage>
</organism>
<dbReference type="SUPFAM" id="SSF81995">
    <property type="entry name" value="beta-sandwich domain of Sec23/24"/>
    <property type="match status" value="1"/>
</dbReference>
<protein>
    <submittedName>
        <fullName evidence="3">Uncharacterized protein</fullName>
    </submittedName>
</protein>
<reference evidence="3 4" key="1">
    <citation type="submission" date="2018-06" db="EMBL/GenBank/DDBJ databases">
        <authorList>
            <consortium name="Pathogen Informatics"/>
            <person name="Doyle S."/>
        </authorList>
    </citation>
    <scope>NUCLEOTIDE SEQUENCE [LARGE SCALE GENOMIC DNA]</scope>
    <source>
        <strain evidence="3 4">NCTC12278</strain>
    </source>
</reference>
<dbReference type="EMBL" id="LS483343">
    <property type="protein sequence ID" value="SQF41122.1"/>
    <property type="molecule type" value="Genomic_DNA"/>
</dbReference>
<keyword evidence="4" id="KW-1185">Reference proteome</keyword>
<evidence type="ECO:0000313" key="4">
    <source>
        <dbReference type="Proteomes" id="UP000249495"/>
    </source>
</evidence>
<keyword evidence="2" id="KW-0472">Membrane</keyword>
<sequence length="421" mass="45890">MSEELNQGVSPEETANTASQNQPPVDKNQTPPAASQGPVFEDIPSQGTQASAPASQATESAPHYQVPQEPISPNQQVPYQQAGQVPPGAPIPPSYTTPPGGPQGPKRKENIVLPIISFVLSFLFLILSWVTSVPHVFMVLAFFGIIFAVVALVLNWKRKKVLSIIAVAAASVVFLASGAAVFVNSLKDAVVYEDSRKETTEESDDSEETDSEDDTSGTSTDVKDYIADPDDYTFKWTVKNFKSLEFAGYDAKNGTDIKTILKKYGKASNAEISDSGNRFSLEYQATDNTDYKTVNLEFEKQYNGKIILVSGSAYGFETDVVETTSEDSYKSTWSKSDIDSLKVGDATTGVGGSSLKDIIKKHGNPTRALISVSNYGDGFEERLQLNYLSSTTDTSKENYVALDFVKSEDSDDYLLIYKYPK</sequence>
<feature type="transmembrane region" description="Helical" evidence="2">
    <location>
        <begin position="136"/>
        <end position="154"/>
    </location>
</feature>
<evidence type="ECO:0000256" key="2">
    <source>
        <dbReference type="SAM" id="Phobius"/>
    </source>
</evidence>
<keyword evidence="2" id="KW-1133">Transmembrane helix</keyword>
<keyword evidence="2" id="KW-0812">Transmembrane</keyword>
<feature type="compositionally biased region" description="Pro residues" evidence="1">
    <location>
        <begin position="87"/>
        <end position="102"/>
    </location>
</feature>
<dbReference type="AlphaFoldDB" id="A0A2X3Y2S0"/>
<dbReference type="STRING" id="1123303.GCA_000372425_01284"/>
<name>A0A2X3Y2S0_9STRE</name>
<evidence type="ECO:0000256" key="1">
    <source>
        <dbReference type="SAM" id="MobiDB-lite"/>
    </source>
</evidence>
<gene>
    <name evidence="3" type="ORF">NCTC12278_01720</name>
</gene>
<feature type="compositionally biased region" description="Polar residues" evidence="1">
    <location>
        <begin position="45"/>
        <end position="59"/>
    </location>
</feature>
<feature type="region of interest" description="Disordered" evidence="1">
    <location>
        <begin position="1"/>
        <end position="106"/>
    </location>
</feature>
<dbReference type="KEGG" id="sfer:NCTC12278_01720"/>
<dbReference type="Proteomes" id="UP000249495">
    <property type="component" value="Chromosome 1"/>
</dbReference>
<accession>A0A2X3Y2S0</accession>
<proteinExistence type="predicted"/>
<feature type="region of interest" description="Disordered" evidence="1">
    <location>
        <begin position="194"/>
        <end position="223"/>
    </location>
</feature>
<feature type="compositionally biased region" description="Polar residues" evidence="1">
    <location>
        <begin position="71"/>
        <end position="83"/>
    </location>
</feature>
<evidence type="ECO:0000313" key="3">
    <source>
        <dbReference type="EMBL" id="SQF41122.1"/>
    </source>
</evidence>
<dbReference type="RefSeq" id="WP_018030606.1">
    <property type="nucleotide sequence ID" value="NZ_LS483343.1"/>
</dbReference>
<feature type="transmembrane region" description="Helical" evidence="2">
    <location>
        <begin position="111"/>
        <end position="130"/>
    </location>
</feature>
<feature type="compositionally biased region" description="Polar residues" evidence="1">
    <location>
        <begin position="1"/>
        <end position="33"/>
    </location>
</feature>